<dbReference type="Proteomes" id="UP000193944">
    <property type="component" value="Unassembled WGS sequence"/>
</dbReference>
<accession>A0A1Y1UXF7</accession>
<evidence type="ECO:0000313" key="3">
    <source>
        <dbReference type="EMBL" id="ORX42942.1"/>
    </source>
</evidence>
<feature type="compositionally biased region" description="Basic and acidic residues" evidence="1">
    <location>
        <begin position="34"/>
        <end position="49"/>
    </location>
</feature>
<sequence length="121" mass="14131">MLDNLKKVIDENSSSRLCMNSREELRTNFLNVKSENKAEPNKVESRDNHSNNNNSNSNSNSNIKQCIEPESFEKDDMVDELYPITDSFMTKFYHSQKIVMILIISKLLFQKIWIGKMLLII</sequence>
<dbReference type="AlphaFoldDB" id="A0A1Y1UXF7"/>
<protein>
    <submittedName>
        <fullName evidence="3">Uncharacterized protein</fullName>
    </submittedName>
</protein>
<feature type="compositionally biased region" description="Low complexity" evidence="1">
    <location>
        <begin position="50"/>
        <end position="62"/>
    </location>
</feature>
<keyword evidence="4" id="KW-1185">Reference proteome</keyword>
<keyword evidence="2" id="KW-0472">Membrane</keyword>
<keyword evidence="2" id="KW-1133">Transmembrane helix</keyword>
<evidence type="ECO:0000313" key="4">
    <source>
        <dbReference type="Proteomes" id="UP000193944"/>
    </source>
</evidence>
<gene>
    <name evidence="3" type="ORF">BCR32DRAFT_251955</name>
</gene>
<reference evidence="3 4" key="2">
    <citation type="submission" date="2016-08" db="EMBL/GenBank/DDBJ databases">
        <title>Pervasive Adenine N6-methylation of Active Genes in Fungi.</title>
        <authorList>
            <consortium name="DOE Joint Genome Institute"/>
            <person name="Mondo S.J."/>
            <person name="Dannebaum R.O."/>
            <person name="Kuo R.C."/>
            <person name="Labutti K."/>
            <person name="Haridas S."/>
            <person name="Kuo A."/>
            <person name="Salamov A."/>
            <person name="Ahrendt S.R."/>
            <person name="Lipzen A."/>
            <person name="Sullivan W."/>
            <person name="Andreopoulos W.B."/>
            <person name="Clum A."/>
            <person name="Lindquist E."/>
            <person name="Daum C."/>
            <person name="Ramamoorthy G.K."/>
            <person name="Gryganskyi A."/>
            <person name="Culley D."/>
            <person name="Magnuson J.K."/>
            <person name="James T.Y."/>
            <person name="O'Malley M.A."/>
            <person name="Stajich J.E."/>
            <person name="Spatafora J.W."/>
            <person name="Visel A."/>
            <person name="Grigoriev I.V."/>
        </authorList>
    </citation>
    <scope>NUCLEOTIDE SEQUENCE [LARGE SCALE GENOMIC DNA]</scope>
    <source>
        <strain evidence="3 4">S4</strain>
    </source>
</reference>
<organism evidence="3 4">
    <name type="scientific">Anaeromyces robustus</name>
    <dbReference type="NCBI Taxonomy" id="1754192"/>
    <lineage>
        <taxon>Eukaryota</taxon>
        <taxon>Fungi</taxon>
        <taxon>Fungi incertae sedis</taxon>
        <taxon>Chytridiomycota</taxon>
        <taxon>Chytridiomycota incertae sedis</taxon>
        <taxon>Neocallimastigomycetes</taxon>
        <taxon>Neocallimastigales</taxon>
        <taxon>Neocallimastigaceae</taxon>
        <taxon>Anaeromyces</taxon>
    </lineage>
</organism>
<feature type="region of interest" description="Disordered" evidence="1">
    <location>
        <begin position="29"/>
        <end position="64"/>
    </location>
</feature>
<comment type="caution">
    <text evidence="3">The sequence shown here is derived from an EMBL/GenBank/DDBJ whole genome shotgun (WGS) entry which is preliminary data.</text>
</comment>
<dbReference type="EMBL" id="MCFG01000810">
    <property type="protein sequence ID" value="ORX42942.1"/>
    <property type="molecule type" value="Genomic_DNA"/>
</dbReference>
<feature type="transmembrane region" description="Helical" evidence="2">
    <location>
        <begin position="98"/>
        <end position="120"/>
    </location>
</feature>
<keyword evidence="2" id="KW-0812">Transmembrane</keyword>
<name>A0A1Y1UXF7_9FUNG</name>
<proteinExistence type="predicted"/>
<reference evidence="3 4" key="1">
    <citation type="submission" date="2016-08" db="EMBL/GenBank/DDBJ databases">
        <title>A Parts List for Fungal Cellulosomes Revealed by Comparative Genomics.</title>
        <authorList>
            <consortium name="DOE Joint Genome Institute"/>
            <person name="Haitjema C.H."/>
            <person name="Gilmore S.P."/>
            <person name="Henske J.K."/>
            <person name="Solomon K.V."/>
            <person name="De Groot R."/>
            <person name="Kuo A."/>
            <person name="Mondo S.J."/>
            <person name="Salamov A.A."/>
            <person name="Labutti K."/>
            <person name="Zhao Z."/>
            <person name="Chiniquy J."/>
            <person name="Barry K."/>
            <person name="Brewer H.M."/>
            <person name="Purvine S.O."/>
            <person name="Wright A.T."/>
            <person name="Boxma B."/>
            <person name="Van Alen T."/>
            <person name="Hackstein J.H."/>
            <person name="Baker S.E."/>
            <person name="Grigoriev I.V."/>
            <person name="O'Malley M.A."/>
        </authorList>
    </citation>
    <scope>NUCLEOTIDE SEQUENCE [LARGE SCALE GENOMIC DNA]</scope>
    <source>
        <strain evidence="3 4">S4</strain>
    </source>
</reference>
<evidence type="ECO:0000256" key="1">
    <source>
        <dbReference type="SAM" id="MobiDB-lite"/>
    </source>
</evidence>
<evidence type="ECO:0000256" key="2">
    <source>
        <dbReference type="SAM" id="Phobius"/>
    </source>
</evidence>